<reference evidence="2 3" key="1">
    <citation type="submission" date="2014-06" db="EMBL/GenBank/DDBJ databases">
        <title>Evolutionary Origins and Diversification of the Mycorrhizal Mutualists.</title>
        <authorList>
            <consortium name="DOE Joint Genome Institute"/>
            <consortium name="Mycorrhizal Genomics Consortium"/>
            <person name="Kohler A."/>
            <person name="Kuo A."/>
            <person name="Nagy L.G."/>
            <person name="Floudas D."/>
            <person name="Copeland A."/>
            <person name="Barry K.W."/>
            <person name="Cichocki N."/>
            <person name="Veneault-Fourrey C."/>
            <person name="LaButti K."/>
            <person name="Lindquist E.A."/>
            <person name="Lipzen A."/>
            <person name="Lundell T."/>
            <person name="Morin E."/>
            <person name="Murat C."/>
            <person name="Riley R."/>
            <person name="Ohm R."/>
            <person name="Sun H."/>
            <person name="Tunlid A."/>
            <person name="Henrissat B."/>
            <person name="Grigoriev I.V."/>
            <person name="Hibbett D.S."/>
            <person name="Martin F."/>
        </authorList>
    </citation>
    <scope>NUCLEOTIDE SEQUENCE [LARGE SCALE GENOMIC DNA]</scope>
    <source>
        <strain evidence="2 3">SS14</strain>
    </source>
</reference>
<dbReference type="GO" id="GO:0022625">
    <property type="term" value="C:cytosolic large ribosomal subunit"/>
    <property type="evidence" value="ECO:0007669"/>
    <property type="project" value="TreeGrafter"/>
</dbReference>
<dbReference type="InterPro" id="IPR012988">
    <property type="entry name" value="Ribosomal_uL30_N_euk"/>
</dbReference>
<dbReference type="GO" id="GO:0003735">
    <property type="term" value="F:structural constituent of ribosome"/>
    <property type="evidence" value="ECO:0007669"/>
    <property type="project" value="TreeGrafter"/>
</dbReference>
<dbReference type="GO" id="GO:0003723">
    <property type="term" value="F:RNA binding"/>
    <property type="evidence" value="ECO:0007669"/>
    <property type="project" value="TreeGrafter"/>
</dbReference>
<accession>A0A0C9VT87</accession>
<dbReference type="HOGENOM" id="CLU_1327125_0_0_1"/>
<dbReference type="OrthoDB" id="28644at2759"/>
<organism evidence="2 3">
    <name type="scientific">Sphaerobolus stellatus (strain SS14)</name>
    <dbReference type="NCBI Taxonomy" id="990650"/>
    <lineage>
        <taxon>Eukaryota</taxon>
        <taxon>Fungi</taxon>
        <taxon>Dikarya</taxon>
        <taxon>Basidiomycota</taxon>
        <taxon>Agaricomycotina</taxon>
        <taxon>Agaricomycetes</taxon>
        <taxon>Phallomycetidae</taxon>
        <taxon>Geastrales</taxon>
        <taxon>Sphaerobolaceae</taxon>
        <taxon>Sphaerobolus</taxon>
    </lineage>
</organism>
<dbReference type="PANTHER" id="PTHR11524">
    <property type="entry name" value="60S RIBOSOMAL PROTEIN L7"/>
    <property type="match status" value="1"/>
</dbReference>
<dbReference type="GO" id="GO:0000463">
    <property type="term" value="P:maturation of LSU-rRNA from tricistronic rRNA transcript (SSU-rRNA, 5.8S rRNA, LSU-rRNA)"/>
    <property type="evidence" value="ECO:0007669"/>
    <property type="project" value="TreeGrafter"/>
</dbReference>
<evidence type="ECO:0000259" key="1">
    <source>
        <dbReference type="Pfam" id="PF08079"/>
    </source>
</evidence>
<dbReference type="AlphaFoldDB" id="A0A0C9VT87"/>
<protein>
    <recommendedName>
        <fullName evidence="1">Large ribosomal subunit protein uL30 N-terminal eukaryotes domain-containing protein</fullName>
    </recommendedName>
</protein>
<evidence type="ECO:0000313" key="3">
    <source>
        <dbReference type="Proteomes" id="UP000054279"/>
    </source>
</evidence>
<name>A0A0C9VT87_SPHS4</name>
<feature type="domain" description="Large ribosomal subunit protein uL30 N-terminal eukaryotes" evidence="1">
    <location>
        <begin position="10"/>
        <end position="51"/>
    </location>
</feature>
<dbReference type="Proteomes" id="UP000054279">
    <property type="component" value="Unassembled WGS sequence"/>
</dbReference>
<dbReference type="PANTHER" id="PTHR11524:SF16">
    <property type="entry name" value="LARGE RIBOSOMAL SUBUNIT PROTEIN UL30"/>
    <property type="match status" value="1"/>
</dbReference>
<dbReference type="InterPro" id="IPR039699">
    <property type="entry name" value="Ribosomal_uL30"/>
</dbReference>
<evidence type="ECO:0000313" key="2">
    <source>
        <dbReference type="EMBL" id="KIJ41740.1"/>
    </source>
</evidence>
<gene>
    <name evidence="2" type="ORF">M422DRAFT_255359</name>
</gene>
<sequence>MGEPTYRITAKEYRKLIFKPIESYVREYHGREREEIRLKRVTLAAGDCYVPGRPEVLSAARIRVINEIAPQDPPTPPLIANQQRHFRAILVKATNPTLQMLCLMPHRIRVDQQHFPLDNNAIIEATLVKCDFLSVEDLVDEIGRNFKQDGNFLRPSSPNLTVAGVGANSSLVHRVR</sequence>
<proteinExistence type="predicted"/>
<dbReference type="EMBL" id="KN837135">
    <property type="protein sequence ID" value="KIJ41740.1"/>
    <property type="molecule type" value="Genomic_DNA"/>
</dbReference>
<keyword evidence="3" id="KW-1185">Reference proteome</keyword>
<dbReference type="Pfam" id="PF08079">
    <property type="entry name" value="Ribosomal_L30_N"/>
    <property type="match status" value="1"/>
</dbReference>